<dbReference type="RefSeq" id="WP_106711426.1">
    <property type="nucleotide sequence ID" value="NZ_PGGO01000008.1"/>
</dbReference>
<dbReference type="AlphaFoldDB" id="A0A2P7BQ35"/>
<organism evidence="1 2">
    <name type="scientific">Phyllobacterium brassicacearum</name>
    <dbReference type="NCBI Taxonomy" id="314235"/>
    <lineage>
        <taxon>Bacteria</taxon>
        <taxon>Pseudomonadati</taxon>
        <taxon>Pseudomonadota</taxon>
        <taxon>Alphaproteobacteria</taxon>
        <taxon>Hyphomicrobiales</taxon>
        <taxon>Phyllobacteriaceae</taxon>
        <taxon>Phyllobacterium</taxon>
    </lineage>
</organism>
<name>A0A2P7BQ35_9HYPH</name>
<accession>A0A2P7BQ35</accession>
<evidence type="ECO:0000313" key="2">
    <source>
        <dbReference type="Proteomes" id="UP000241444"/>
    </source>
</evidence>
<keyword evidence="2" id="KW-1185">Reference proteome</keyword>
<dbReference type="Proteomes" id="UP000241444">
    <property type="component" value="Unassembled WGS sequence"/>
</dbReference>
<dbReference type="OrthoDB" id="8456893at2"/>
<gene>
    <name evidence="1" type="ORF">CU102_12460</name>
</gene>
<protein>
    <submittedName>
        <fullName evidence="1">Uncharacterized protein</fullName>
    </submittedName>
</protein>
<reference evidence="2" key="1">
    <citation type="submission" date="2017-11" db="EMBL/GenBank/DDBJ databases">
        <authorList>
            <person name="Kuznetsova I."/>
            <person name="Sazanova A."/>
            <person name="Chirak E."/>
            <person name="Safronova V."/>
            <person name="Willems A."/>
        </authorList>
    </citation>
    <scope>NUCLEOTIDE SEQUENCE [LARGE SCALE GENOMIC DNA]</scope>
    <source>
        <strain evidence="2">STM 196</strain>
    </source>
</reference>
<dbReference type="EMBL" id="PGGO01000008">
    <property type="protein sequence ID" value="PSH68570.1"/>
    <property type="molecule type" value="Genomic_DNA"/>
</dbReference>
<sequence>MTTSTLISEWLDKHGGPRVFAQGDNSDFLAVRRYLEKHGYRLNGHRYNFVISKGKFRRTFDRRGLMRFVDELRIADGLPPILARAA</sequence>
<comment type="caution">
    <text evidence="1">The sequence shown here is derived from an EMBL/GenBank/DDBJ whole genome shotgun (WGS) entry which is preliminary data.</text>
</comment>
<evidence type="ECO:0000313" key="1">
    <source>
        <dbReference type="EMBL" id="PSH68570.1"/>
    </source>
</evidence>
<proteinExistence type="predicted"/>